<dbReference type="InterPro" id="IPR014710">
    <property type="entry name" value="RmlC-like_jellyroll"/>
</dbReference>
<evidence type="ECO:0000313" key="6">
    <source>
        <dbReference type="Proteomes" id="UP000822142"/>
    </source>
</evidence>
<dbReference type="InterPro" id="IPR003313">
    <property type="entry name" value="AraC-bd"/>
</dbReference>
<sequence>MQIVTNQFQKELKEHGNYAFPLLVSQESLSKYESGSFLWHWHPEIELTYITRGEMTYKVNHNTYHLHPKDALFGNTGTLHMGCRYENQDCEYTSITFDPKLIYGYDNSIVYQKYVKPVLQNFSLPAIHLNGAESWHAEALHCIEEMIRINTEQSRTFEIEMIVKLEQFWQLLFLHAVSASEEMPFDKRNYERIRDILSYIENNYASLLTLDDIAEHIHLCKSECSRMFKKYMKMSLFEFILQYRIEKSVEYLGNTSYTITEIAQRVGFHDSNYFTKVFRAQKGCTPSKFRKNMQDF</sequence>
<dbReference type="EMBL" id="JAAITA010000011">
    <property type="protein sequence ID" value="NSJ86430.1"/>
    <property type="molecule type" value="Genomic_DNA"/>
</dbReference>
<dbReference type="PANTHER" id="PTHR43280:SF28">
    <property type="entry name" value="HTH-TYPE TRANSCRIPTIONAL ACTIVATOR RHAS"/>
    <property type="match status" value="1"/>
</dbReference>
<dbReference type="PANTHER" id="PTHR43280">
    <property type="entry name" value="ARAC-FAMILY TRANSCRIPTIONAL REGULATOR"/>
    <property type="match status" value="1"/>
</dbReference>
<accession>A0ABX2I7W8</accession>
<proteinExistence type="predicted"/>
<evidence type="ECO:0000259" key="4">
    <source>
        <dbReference type="PROSITE" id="PS01124"/>
    </source>
</evidence>
<dbReference type="SUPFAM" id="SSF46689">
    <property type="entry name" value="Homeodomain-like"/>
    <property type="match status" value="2"/>
</dbReference>
<name>A0ABX2I7W8_BLAHA</name>
<dbReference type="Pfam" id="PF02311">
    <property type="entry name" value="AraC_binding"/>
    <property type="match status" value="1"/>
</dbReference>
<protein>
    <submittedName>
        <fullName evidence="5">AraC family transcriptional regulator</fullName>
    </submittedName>
</protein>
<evidence type="ECO:0000313" key="5">
    <source>
        <dbReference type="EMBL" id="NSJ86430.1"/>
    </source>
</evidence>
<dbReference type="InterPro" id="IPR020449">
    <property type="entry name" value="Tscrpt_reg_AraC-type_HTH"/>
</dbReference>
<evidence type="ECO:0000256" key="1">
    <source>
        <dbReference type="ARBA" id="ARBA00023015"/>
    </source>
</evidence>
<dbReference type="InterPro" id="IPR018062">
    <property type="entry name" value="HTH_AraC-typ_CS"/>
</dbReference>
<keyword evidence="1" id="KW-0805">Transcription regulation</keyword>
<dbReference type="PROSITE" id="PS01124">
    <property type="entry name" value="HTH_ARAC_FAMILY_2"/>
    <property type="match status" value="1"/>
</dbReference>
<feature type="domain" description="HTH araC/xylS-type" evidence="4">
    <location>
        <begin position="194"/>
        <end position="292"/>
    </location>
</feature>
<dbReference type="RefSeq" id="WP_173749445.1">
    <property type="nucleotide sequence ID" value="NZ_JAAITA010000011.1"/>
</dbReference>
<organism evidence="5 6">
    <name type="scientific">Blautia hansenii</name>
    <name type="common">Ruminococcus hansenii</name>
    <dbReference type="NCBI Taxonomy" id="1322"/>
    <lineage>
        <taxon>Bacteria</taxon>
        <taxon>Bacillati</taxon>
        <taxon>Bacillota</taxon>
        <taxon>Clostridia</taxon>
        <taxon>Lachnospirales</taxon>
        <taxon>Lachnospiraceae</taxon>
        <taxon>Blautia</taxon>
    </lineage>
</organism>
<dbReference type="Gene3D" id="1.10.10.60">
    <property type="entry name" value="Homeodomain-like"/>
    <property type="match status" value="2"/>
</dbReference>
<evidence type="ECO:0000256" key="3">
    <source>
        <dbReference type="ARBA" id="ARBA00023163"/>
    </source>
</evidence>
<dbReference type="SMART" id="SM00342">
    <property type="entry name" value="HTH_ARAC"/>
    <property type="match status" value="1"/>
</dbReference>
<gene>
    <name evidence="5" type="ORF">G5A70_09670</name>
</gene>
<dbReference type="Proteomes" id="UP000822142">
    <property type="component" value="Unassembled WGS sequence"/>
</dbReference>
<keyword evidence="3" id="KW-0804">Transcription</keyword>
<dbReference type="InterPro" id="IPR009057">
    <property type="entry name" value="Homeodomain-like_sf"/>
</dbReference>
<reference evidence="5 6" key="1">
    <citation type="journal article" date="2020" name="Cell Host Microbe">
        <title>Functional and Genomic Variation between Human-Derived Isolates of Lachnospiraceae Reveals Inter- and Intra-Species Diversity.</title>
        <authorList>
            <person name="Sorbara M.T."/>
            <person name="Littmann E.R."/>
            <person name="Fontana E."/>
            <person name="Moody T.U."/>
            <person name="Kohout C.E."/>
            <person name="Gjonbalaj M."/>
            <person name="Eaton V."/>
            <person name="Seok R."/>
            <person name="Leiner I.M."/>
            <person name="Pamer E.G."/>
        </authorList>
    </citation>
    <scope>NUCLEOTIDE SEQUENCE [LARGE SCALE GENOMIC DNA]</scope>
    <source>
        <strain evidence="5 6">MSK.15.26</strain>
    </source>
</reference>
<keyword evidence="6" id="KW-1185">Reference proteome</keyword>
<dbReference type="InterPro" id="IPR018060">
    <property type="entry name" value="HTH_AraC"/>
</dbReference>
<evidence type="ECO:0000256" key="2">
    <source>
        <dbReference type="ARBA" id="ARBA00023125"/>
    </source>
</evidence>
<comment type="caution">
    <text evidence="5">The sequence shown here is derived from an EMBL/GenBank/DDBJ whole genome shotgun (WGS) entry which is preliminary data.</text>
</comment>
<dbReference type="Pfam" id="PF12833">
    <property type="entry name" value="HTH_18"/>
    <property type="match status" value="1"/>
</dbReference>
<dbReference type="PRINTS" id="PR00032">
    <property type="entry name" value="HTHARAC"/>
</dbReference>
<dbReference type="SUPFAM" id="SSF51215">
    <property type="entry name" value="Regulatory protein AraC"/>
    <property type="match status" value="1"/>
</dbReference>
<keyword evidence="2" id="KW-0238">DNA-binding</keyword>
<dbReference type="Gene3D" id="2.60.120.10">
    <property type="entry name" value="Jelly Rolls"/>
    <property type="match status" value="1"/>
</dbReference>
<dbReference type="InterPro" id="IPR037923">
    <property type="entry name" value="HTH-like"/>
</dbReference>
<dbReference type="PROSITE" id="PS00041">
    <property type="entry name" value="HTH_ARAC_FAMILY_1"/>
    <property type="match status" value="1"/>
</dbReference>